<name>A0AAN9L7N8_CANGL</name>
<keyword evidence="2" id="KW-1185">Reference proteome</keyword>
<dbReference type="EMBL" id="JAYMYQ010000005">
    <property type="protein sequence ID" value="KAK7329199.1"/>
    <property type="molecule type" value="Genomic_DNA"/>
</dbReference>
<evidence type="ECO:0000313" key="2">
    <source>
        <dbReference type="Proteomes" id="UP001367508"/>
    </source>
</evidence>
<evidence type="ECO:0000313" key="1">
    <source>
        <dbReference type="EMBL" id="KAK7329199.1"/>
    </source>
</evidence>
<accession>A0AAN9L7N8</accession>
<organism evidence="1 2">
    <name type="scientific">Canavalia gladiata</name>
    <name type="common">Sword bean</name>
    <name type="synonym">Dolichos gladiatus</name>
    <dbReference type="NCBI Taxonomy" id="3824"/>
    <lineage>
        <taxon>Eukaryota</taxon>
        <taxon>Viridiplantae</taxon>
        <taxon>Streptophyta</taxon>
        <taxon>Embryophyta</taxon>
        <taxon>Tracheophyta</taxon>
        <taxon>Spermatophyta</taxon>
        <taxon>Magnoliopsida</taxon>
        <taxon>eudicotyledons</taxon>
        <taxon>Gunneridae</taxon>
        <taxon>Pentapetalae</taxon>
        <taxon>rosids</taxon>
        <taxon>fabids</taxon>
        <taxon>Fabales</taxon>
        <taxon>Fabaceae</taxon>
        <taxon>Papilionoideae</taxon>
        <taxon>50 kb inversion clade</taxon>
        <taxon>NPAAA clade</taxon>
        <taxon>indigoferoid/millettioid clade</taxon>
        <taxon>Phaseoleae</taxon>
        <taxon>Canavalia</taxon>
    </lineage>
</organism>
<dbReference type="Proteomes" id="UP001367508">
    <property type="component" value="Unassembled WGS sequence"/>
</dbReference>
<protein>
    <submittedName>
        <fullName evidence="1">Uncharacterized protein</fullName>
    </submittedName>
</protein>
<comment type="caution">
    <text evidence="1">The sequence shown here is derived from an EMBL/GenBank/DDBJ whole genome shotgun (WGS) entry which is preliminary data.</text>
</comment>
<sequence length="236" mass="27306">MRGSRAMNSAAEWCGAHALNVKQGPGLSYTKVRRQHRPQPDLLMLDDPLFNNPKGKHQDMEDFSVRTVFHFTFEQRRNNRRFHQLDIVFHNPDRYTTINQDFLKDSIYEGLETLREYKEVRGNLSESCFSLKQEKVLKSTNRFATDSLPVTGDVLMFNPKWFWQNRFPIQSWPLASTSSTFLMICVLSWGGYSSSSTGFLSHSSFWPPDPENIRGVPTLLQKKDKIPNLESLPRGC</sequence>
<reference evidence="1 2" key="1">
    <citation type="submission" date="2024-01" db="EMBL/GenBank/DDBJ databases">
        <title>The genomes of 5 underutilized Papilionoideae crops provide insights into root nodulation and disease resistanc.</title>
        <authorList>
            <person name="Jiang F."/>
        </authorList>
    </citation>
    <scope>NUCLEOTIDE SEQUENCE [LARGE SCALE GENOMIC DNA]</scope>
    <source>
        <strain evidence="1">LVBAO_FW01</strain>
        <tissue evidence="1">Leaves</tissue>
    </source>
</reference>
<dbReference type="AlphaFoldDB" id="A0AAN9L7N8"/>
<gene>
    <name evidence="1" type="ORF">VNO77_23349</name>
</gene>
<proteinExistence type="predicted"/>